<evidence type="ECO:0000256" key="2">
    <source>
        <dbReference type="ARBA" id="ARBA00012862"/>
    </source>
</evidence>
<dbReference type="GO" id="GO:0048029">
    <property type="term" value="F:monosaccharide binding"/>
    <property type="evidence" value="ECO:0007669"/>
    <property type="project" value="InterPro"/>
</dbReference>
<dbReference type="InterPro" id="IPR007721">
    <property type="entry name" value="RbsD_FucU"/>
</dbReference>
<dbReference type="KEGG" id="hprf:HLPR_08280"/>
<dbReference type="Pfam" id="PF05025">
    <property type="entry name" value="RbsD_FucU"/>
    <property type="match status" value="1"/>
</dbReference>
<keyword evidence="3 6" id="KW-0963">Cytoplasm</keyword>
<comment type="function">
    <text evidence="6">Catalyzes the interconversion of beta-pyran and beta-furan forms of D-ribose.</text>
</comment>
<proteinExistence type="inferred from homology"/>
<dbReference type="AlphaFoldDB" id="A0AAU9E9M5"/>
<feature type="binding site" evidence="6">
    <location>
        <position position="102"/>
    </location>
    <ligand>
        <name>substrate</name>
    </ligand>
</feature>
<evidence type="ECO:0000256" key="6">
    <source>
        <dbReference type="HAMAP-Rule" id="MF_01661"/>
    </source>
</evidence>
<evidence type="ECO:0000256" key="4">
    <source>
        <dbReference type="ARBA" id="ARBA00023235"/>
    </source>
</evidence>
<reference evidence="7 8" key="1">
    <citation type="submission" date="2023-08" db="EMBL/GenBank/DDBJ databases">
        <title>Helicovermis profunda gen. nov., sp. nov., a novel mesophilic, fermentative bacterium within the Bacillota from a deep-sea hydrothermal vent chimney.</title>
        <authorList>
            <person name="Miyazaki U."/>
            <person name="Mizutani D."/>
            <person name="Hashimoto Y."/>
            <person name="Tame A."/>
            <person name="Sawayama S."/>
            <person name="Miyazaki J."/>
            <person name="Takai K."/>
            <person name="Nakagawa S."/>
        </authorList>
    </citation>
    <scope>NUCLEOTIDE SEQUENCE [LARGE SCALE GENOMIC DNA]</scope>
    <source>
        <strain evidence="7 8">S502</strain>
    </source>
</reference>
<feature type="binding site" evidence="6">
    <location>
        <position position="28"/>
    </location>
    <ligand>
        <name>substrate</name>
    </ligand>
</feature>
<keyword evidence="8" id="KW-1185">Reference proteome</keyword>
<comment type="similarity">
    <text evidence="6">Belongs to the RbsD / FucU family. RbsD subfamily.</text>
</comment>
<dbReference type="GO" id="GO:0005829">
    <property type="term" value="C:cytosol"/>
    <property type="evidence" value="ECO:0007669"/>
    <property type="project" value="TreeGrafter"/>
</dbReference>
<feature type="active site" description="Proton donor" evidence="6">
    <location>
        <position position="20"/>
    </location>
</feature>
<evidence type="ECO:0000313" key="7">
    <source>
        <dbReference type="EMBL" id="BEP28497.1"/>
    </source>
</evidence>
<sequence>MKKGILLNSEISYVISKLGHTDFITISDAGLPIDEKVKRIDLALKKGIPSFIEVLDTLLNEIVIEKIVLAKEIKTQNIEVYNKIIERINFENKDIKIEFVSHEKFKEINKESKAVIRTGEFSPYANIIIKSGVSF</sequence>
<dbReference type="RefSeq" id="WP_338536814.1">
    <property type="nucleotide sequence ID" value="NZ_AP028654.1"/>
</dbReference>
<evidence type="ECO:0000256" key="5">
    <source>
        <dbReference type="ARBA" id="ARBA00023277"/>
    </source>
</evidence>
<dbReference type="HAMAP" id="MF_01661">
    <property type="entry name" value="D_rib_pyranase"/>
    <property type="match status" value="1"/>
</dbReference>
<protein>
    <recommendedName>
        <fullName evidence="2 6">D-ribose pyranase</fullName>
        <ecNumber evidence="2 6">5.4.99.62</ecNumber>
    </recommendedName>
</protein>
<dbReference type="Proteomes" id="UP001321786">
    <property type="component" value="Chromosome"/>
</dbReference>
<evidence type="ECO:0000256" key="1">
    <source>
        <dbReference type="ARBA" id="ARBA00000223"/>
    </source>
</evidence>
<comment type="catalytic activity">
    <reaction evidence="1 6">
        <text>beta-D-ribopyranose = beta-D-ribofuranose</text>
        <dbReference type="Rhea" id="RHEA:25432"/>
        <dbReference type="ChEBI" id="CHEBI:27476"/>
        <dbReference type="ChEBI" id="CHEBI:47002"/>
        <dbReference type="EC" id="5.4.99.62"/>
    </reaction>
</comment>
<accession>A0AAU9E9M5</accession>
<gene>
    <name evidence="7" type="primary">rbsD_1</name>
    <name evidence="6" type="synonym">rbsD</name>
    <name evidence="7" type="ORF">HLPR_08280</name>
</gene>
<dbReference type="SUPFAM" id="SSF102546">
    <property type="entry name" value="RbsD-like"/>
    <property type="match status" value="1"/>
</dbReference>
<evidence type="ECO:0000313" key="8">
    <source>
        <dbReference type="Proteomes" id="UP001321786"/>
    </source>
</evidence>
<feature type="binding site" evidence="6">
    <location>
        <begin position="124"/>
        <end position="126"/>
    </location>
    <ligand>
        <name>substrate</name>
    </ligand>
</feature>
<dbReference type="PANTHER" id="PTHR37831:SF1">
    <property type="entry name" value="D-RIBOSE PYRANASE"/>
    <property type="match status" value="1"/>
</dbReference>
<dbReference type="Gene3D" id="3.40.1650.10">
    <property type="entry name" value="RbsD-like domain"/>
    <property type="match status" value="1"/>
</dbReference>
<dbReference type="GO" id="GO:0016872">
    <property type="term" value="F:intramolecular lyase activity"/>
    <property type="evidence" value="ECO:0007669"/>
    <property type="project" value="UniProtKB-UniRule"/>
</dbReference>
<dbReference type="GO" id="GO:0062193">
    <property type="term" value="F:D-ribose pyranase activity"/>
    <property type="evidence" value="ECO:0007669"/>
    <property type="project" value="UniProtKB-EC"/>
</dbReference>
<dbReference type="InterPro" id="IPR023750">
    <property type="entry name" value="RbsD-like_sf"/>
</dbReference>
<dbReference type="GO" id="GO:0019303">
    <property type="term" value="P:D-ribose catabolic process"/>
    <property type="evidence" value="ECO:0007669"/>
    <property type="project" value="UniProtKB-UniRule"/>
</dbReference>
<comment type="subunit">
    <text evidence="6">Homodecamer.</text>
</comment>
<comment type="subcellular location">
    <subcellularLocation>
        <location evidence="6">Cytoplasm</location>
    </subcellularLocation>
</comment>
<comment type="pathway">
    <text evidence="6">Carbohydrate metabolism; D-ribose degradation; D-ribose 5-phosphate from beta-D-ribopyranose: step 1/2.</text>
</comment>
<dbReference type="PANTHER" id="PTHR37831">
    <property type="entry name" value="D-RIBOSE PYRANASE"/>
    <property type="match status" value="1"/>
</dbReference>
<name>A0AAU9E9M5_9FIRM</name>
<keyword evidence="4 6" id="KW-0413">Isomerase</keyword>
<dbReference type="EMBL" id="AP028654">
    <property type="protein sequence ID" value="BEP28497.1"/>
    <property type="molecule type" value="Genomic_DNA"/>
</dbReference>
<evidence type="ECO:0000256" key="3">
    <source>
        <dbReference type="ARBA" id="ARBA00022490"/>
    </source>
</evidence>
<keyword evidence="5 6" id="KW-0119">Carbohydrate metabolism</keyword>
<dbReference type="EC" id="5.4.99.62" evidence="2 6"/>
<dbReference type="InterPro" id="IPR023064">
    <property type="entry name" value="D-ribose_pyranase"/>
</dbReference>
<organism evidence="7 8">
    <name type="scientific">Helicovermis profundi</name>
    <dbReference type="NCBI Taxonomy" id="3065157"/>
    <lineage>
        <taxon>Bacteria</taxon>
        <taxon>Bacillati</taxon>
        <taxon>Bacillota</taxon>
        <taxon>Clostridia</taxon>
        <taxon>Helicovermis</taxon>
    </lineage>
</organism>
<dbReference type="NCBIfam" id="NF008761">
    <property type="entry name" value="PRK11797.1"/>
    <property type="match status" value="1"/>
</dbReference>